<comment type="caution">
    <text evidence="1">The sequence shown here is derived from an EMBL/GenBank/DDBJ whole genome shotgun (WGS) entry which is preliminary data.</text>
</comment>
<proteinExistence type="predicted"/>
<dbReference type="Proteomes" id="UP000465112">
    <property type="component" value="Chromosome 3"/>
</dbReference>
<accession>A0A6A5FC49</accession>
<evidence type="ECO:0000313" key="1">
    <source>
        <dbReference type="EMBL" id="KAF1392856.1"/>
    </source>
</evidence>
<protein>
    <submittedName>
        <fullName evidence="1">Uncharacterized protein</fullName>
    </submittedName>
</protein>
<name>A0A6A5FC49_PERFL</name>
<reference evidence="1 2" key="1">
    <citation type="submission" date="2019-06" db="EMBL/GenBank/DDBJ databases">
        <title>A chromosome-scale genome assembly of the European perch, Perca fluviatilis.</title>
        <authorList>
            <person name="Roques C."/>
            <person name="Zahm M."/>
            <person name="Cabau C."/>
            <person name="Klopp C."/>
            <person name="Bouchez O."/>
            <person name="Donnadieu C."/>
            <person name="Kuhl H."/>
            <person name="Gislard M."/>
            <person name="Guendouz S."/>
            <person name="Journot L."/>
            <person name="Haffray P."/>
            <person name="Bestin A."/>
            <person name="Morvezen R."/>
            <person name="Feron R."/>
            <person name="Wen M."/>
            <person name="Jouanno E."/>
            <person name="Herpin A."/>
            <person name="Schartl M."/>
            <person name="Postlethwait J."/>
            <person name="Schaerlinger B."/>
            <person name="Chardard D."/>
            <person name="Lecocq T."/>
            <person name="Poncet C."/>
            <person name="Jaffrelo L."/>
            <person name="Lampietro C."/>
            <person name="Guiguen Y."/>
        </authorList>
    </citation>
    <scope>NUCLEOTIDE SEQUENCE [LARGE SCALE GENOMIC DNA]</scope>
    <source>
        <tissue evidence="1">Blood</tissue>
    </source>
</reference>
<organism evidence="1 2">
    <name type="scientific">Perca fluviatilis</name>
    <name type="common">European perch</name>
    <dbReference type="NCBI Taxonomy" id="8168"/>
    <lineage>
        <taxon>Eukaryota</taxon>
        <taxon>Metazoa</taxon>
        <taxon>Chordata</taxon>
        <taxon>Craniata</taxon>
        <taxon>Vertebrata</taxon>
        <taxon>Euteleostomi</taxon>
        <taxon>Actinopterygii</taxon>
        <taxon>Neopterygii</taxon>
        <taxon>Teleostei</taxon>
        <taxon>Neoteleostei</taxon>
        <taxon>Acanthomorphata</taxon>
        <taxon>Eupercaria</taxon>
        <taxon>Perciformes</taxon>
        <taxon>Percoidei</taxon>
        <taxon>Percidae</taxon>
        <taxon>Percinae</taxon>
        <taxon>Perca</taxon>
    </lineage>
</organism>
<gene>
    <name evidence="1" type="ORF">PFLUV_G00032380</name>
</gene>
<evidence type="ECO:0000313" key="2">
    <source>
        <dbReference type="Proteomes" id="UP000465112"/>
    </source>
</evidence>
<dbReference type="EMBL" id="VHII01000003">
    <property type="protein sequence ID" value="KAF1392856.1"/>
    <property type="molecule type" value="Genomic_DNA"/>
</dbReference>
<sequence length="80" mass="9137">MPWMSPSITFRGIPHLKDIQPSHTVHIPQRLPGSRNISVNALYKNVNTNHLFSKMPDMPAVSFREIFSHANWMAMLLGPK</sequence>
<keyword evidence="2" id="KW-1185">Reference proteome</keyword>
<dbReference type="AlphaFoldDB" id="A0A6A5FC49"/>